<dbReference type="SUPFAM" id="SSF53335">
    <property type="entry name" value="S-adenosyl-L-methionine-dependent methyltransferases"/>
    <property type="match status" value="1"/>
</dbReference>
<reference evidence="2" key="1">
    <citation type="journal article" date="2019" name="Int. J. Syst. Evol. Microbiol.">
        <title>The Global Catalogue of Microorganisms (GCM) 10K type strain sequencing project: providing services to taxonomists for standard genome sequencing and annotation.</title>
        <authorList>
            <consortium name="The Broad Institute Genomics Platform"/>
            <consortium name="The Broad Institute Genome Sequencing Center for Infectious Disease"/>
            <person name="Wu L."/>
            <person name="Ma J."/>
        </authorList>
    </citation>
    <scope>NUCLEOTIDE SEQUENCE [LARGE SCALE GENOMIC DNA]</scope>
    <source>
        <strain evidence="2">CGMCC 1.12989</strain>
    </source>
</reference>
<dbReference type="EMBL" id="JBHSDR010000004">
    <property type="protein sequence ID" value="MFC4294774.1"/>
    <property type="molecule type" value="Genomic_DNA"/>
</dbReference>
<keyword evidence="1" id="KW-0808">Transferase</keyword>
<organism evidence="1 2">
    <name type="scientific">Novosphingobium tardum</name>
    <dbReference type="NCBI Taxonomy" id="1538021"/>
    <lineage>
        <taxon>Bacteria</taxon>
        <taxon>Pseudomonadati</taxon>
        <taxon>Pseudomonadota</taxon>
        <taxon>Alphaproteobacteria</taxon>
        <taxon>Sphingomonadales</taxon>
        <taxon>Sphingomonadaceae</taxon>
        <taxon>Novosphingobium</taxon>
    </lineage>
</organism>
<dbReference type="Proteomes" id="UP001595828">
    <property type="component" value="Unassembled WGS sequence"/>
</dbReference>
<name>A0ABV8RNC8_9SPHN</name>
<dbReference type="GO" id="GO:0008168">
    <property type="term" value="F:methyltransferase activity"/>
    <property type="evidence" value="ECO:0007669"/>
    <property type="project" value="UniProtKB-KW"/>
</dbReference>
<dbReference type="RefSeq" id="WP_379538262.1">
    <property type="nucleotide sequence ID" value="NZ_JBHSDR010000004.1"/>
</dbReference>
<keyword evidence="1" id="KW-0489">Methyltransferase</keyword>
<proteinExistence type="predicted"/>
<protein>
    <submittedName>
        <fullName evidence="1">Class I SAM-dependent methyltransferase</fullName>
        <ecNumber evidence="1">2.1.1.-</ecNumber>
    </submittedName>
</protein>
<accession>A0ABV8RNC8</accession>
<sequence>MQTIKHTYANMAHAIGSVAPIRRWSDGAAQSDAFGLGRWLASLLAIHDVARMVQLDCPWWNVAATRQIDAFLRARPNARVFEYGSGASTVWLARRAKEVISVEHDQRWMGKVHALLRGFGNASLLNRERDAGAYSAAIDEFPGTFDLIVVDGRDRAACLSHAVTRLAPGGIVLFDDSGRRRYRTAIAACGLKERRFFGRSFCVPYPDHTSILAR</sequence>
<dbReference type="Gene3D" id="3.40.50.150">
    <property type="entry name" value="Vaccinia Virus protein VP39"/>
    <property type="match status" value="1"/>
</dbReference>
<dbReference type="EC" id="2.1.1.-" evidence="1"/>
<gene>
    <name evidence="1" type="ORF">ACFO0A_06830</name>
</gene>
<evidence type="ECO:0000313" key="1">
    <source>
        <dbReference type="EMBL" id="MFC4294774.1"/>
    </source>
</evidence>
<comment type="caution">
    <text evidence="1">The sequence shown here is derived from an EMBL/GenBank/DDBJ whole genome shotgun (WGS) entry which is preliminary data.</text>
</comment>
<dbReference type="GO" id="GO:0032259">
    <property type="term" value="P:methylation"/>
    <property type="evidence" value="ECO:0007669"/>
    <property type="project" value="UniProtKB-KW"/>
</dbReference>
<keyword evidence="2" id="KW-1185">Reference proteome</keyword>
<dbReference type="Pfam" id="PF13578">
    <property type="entry name" value="Methyltransf_24"/>
    <property type="match status" value="1"/>
</dbReference>
<evidence type="ECO:0000313" key="2">
    <source>
        <dbReference type="Proteomes" id="UP001595828"/>
    </source>
</evidence>
<dbReference type="InterPro" id="IPR029063">
    <property type="entry name" value="SAM-dependent_MTases_sf"/>
</dbReference>